<evidence type="ECO:0000259" key="3">
    <source>
        <dbReference type="PROSITE" id="PS50977"/>
    </source>
</evidence>
<evidence type="ECO:0000313" key="5">
    <source>
        <dbReference type="Proteomes" id="UP000008178"/>
    </source>
</evidence>
<dbReference type="PRINTS" id="PR00455">
    <property type="entry name" value="HTHTETR"/>
</dbReference>
<dbReference type="GO" id="GO:0003677">
    <property type="term" value="F:DNA binding"/>
    <property type="evidence" value="ECO:0007669"/>
    <property type="project" value="UniProtKB-UniRule"/>
</dbReference>
<dbReference type="RefSeq" id="WP_014078978.1">
    <property type="nucleotide sequence ID" value="NC_015977.1"/>
</dbReference>
<dbReference type="GeneID" id="93722660"/>
<proteinExistence type="predicted"/>
<dbReference type="KEGG" id="rho:RHOM_04055"/>
<evidence type="ECO:0000256" key="2">
    <source>
        <dbReference type="PROSITE-ProRule" id="PRU00335"/>
    </source>
</evidence>
<accession>G2T0D8</accession>
<dbReference type="GO" id="GO:0006355">
    <property type="term" value="P:regulation of DNA-templated transcription"/>
    <property type="evidence" value="ECO:0007669"/>
    <property type="project" value="UniProtKB-ARBA"/>
</dbReference>
<dbReference type="STRING" id="585394.RHOM_04055"/>
<evidence type="ECO:0000256" key="1">
    <source>
        <dbReference type="ARBA" id="ARBA00023125"/>
    </source>
</evidence>
<feature type="domain" description="HTH tetR-type" evidence="3">
    <location>
        <begin position="10"/>
        <end position="70"/>
    </location>
</feature>
<dbReference type="InterPro" id="IPR050109">
    <property type="entry name" value="HTH-type_TetR-like_transc_reg"/>
</dbReference>
<reference evidence="4 5" key="1">
    <citation type="journal article" date="2015" name="Genome Announc.">
        <title>Complete genome sequence of the human gut symbiont Roseburia hominis.</title>
        <authorList>
            <person name="Travis A.J."/>
            <person name="Kelly D."/>
            <person name="Flint H.J."/>
            <person name="Aminov R.I."/>
        </authorList>
    </citation>
    <scope>NUCLEOTIDE SEQUENCE [LARGE SCALE GENOMIC DNA]</scope>
    <source>
        <strain evidence="5">DSM 16839 / JCM 17582 / NCIMB 14029 / A2-183</strain>
    </source>
</reference>
<protein>
    <submittedName>
        <fullName evidence="4">Transcriptional regulator, TetR family protein</fullName>
    </submittedName>
</protein>
<dbReference type="BioCyc" id="RHOM585394:G1H02-826-MONOMER"/>
<dbReference type="OrthoDB" id="9780939at2"/>
<dbReference type="HOGENOM" id="CLU_184402_0_0_9"/>
<name>G2T0D8_ROSHA</name>
<keyword evidence="5" id="KW-1185">Reference proteome</keyword>
<dbReference type="eggNOG" id="COG1309">
    <property type="taxonomic scope" value="Bacteria"/>
</dbReference>
<sequence length="86" mass="10284">MNEKFYALPEEKQSQILNAAYKVFATNQYKKAPTSEIAAEAGISKSLLFHYFHNKQELYLFLWKHAADLTKKYMRQYKVYETDDFF</sequence>
<keyword evidence="1 2" id="KW-0238">DNA-binding</keyword>
<dbReference type="Proteomes" id="UP000008178">
    <property type="component" value="Chromosome"/>
</dbReference>
<dbReference type="EMBL" id="CP003040">
    <property type="protein sequence ID" value="AEN95933.1"/>
    <property type="molecule type" value="Genomic_DNA"/>
</dbReference>
<dbReference type="Pfam" id="PF00440">
    <property type="entry name" value="TetR_N"/>
    <property type="match status" value="1"/>
</dbReference>
<dbReference type="PANTHER" id="PTHR30328:SF54">
    <property type="entry name" value="HTH-TYPE TRANSCRIPTIONAL REPRESSOR SCO4008"/>
    <property type="match status" value="1"/>
</dbReference>
<feature type="DNA-binding region" description="H-T-H motif" evidence="2">
    <location>
        <begin position="33"/>
        <end position="52"/>
    </location>
</feature>
<dbReference type="InterPro" id="IPR001647">
    <property type="entry name" value="HTH_TetR"/>
</dbReference>
<evidence type="ECO:0000313" key="4">
    <source>
        <dbReference type="EMBL" id="AEN95933.1"/>
    </source>
</evidence>
<dbReference type="AlphaFoldDB" id="G2T0D8"/>
<dbReference type="PANTHER" id="PTHR30328">
    <property type="entry name" value="TRANSCRIPTIONAL REPRESSOR"/>
    <property type="match status" value="1"/>
</dbReference>
<gene>
    <name evidence="4" type="ordered locus">RHOM_04055</name>
</gene>
<organism evidence="4 5">
    <name type="scientific">Roseburia hominis (strain DSM 16839 / JCM 17582 / NCIMB 14029 / A2-183)</name>
    <dbReference type="NCBI Taxonomy" id="585394"/>
    <lineage>
        <taxon>Bacteria</taxon>
        <taxon>Bacillati</taxon>
        <taxon>Bacillota</taxon>
        <taxon>Clostridia</taxon>
        <taxon>Lachnospirales</taxon>
        <taxon>Lachnospiraceae</taxon>
        <taxon>Roseburia</taxon>
    </lineage>
</organism>
<dbReference type="InterPro" id="IPR009057">
    <property type="entry name" value="Homeodomain-like_sf"/>
</dbReference>
<dbReference type="Gene3D" id="1.10.357.10">
    <property type="entry name" value="Tetracycline Repressor, domain 2"/>
    <property type="match status" value="1"/>
</dbReference>
<dbReference type="PROSITE" id="PS50977">
    <property type="entry name" value="HTH_TETR_2"/>
    <property type="match status" value="1"/>
</dbReference>
<dbReference type="SUPFAM" id="SSF46689">
    <property type="entry name" value="Homeodomain-like"/>
    <property type="match status" value="1"/>
</dbReference>